<sequence>MPVRLFASLLALTFAPAFAATPALPAPWLPLEPGAAHCGVADGEAELRNIALRFALGMHDGALTPTAFDNGFAKAPHALKGELFSVTTRDKKRTASGEFRLDSAPVCEVVAGRPDAARAAERHAGVALRASLSQAGTGLRATWRAVLRDGADYVREEVRFESATDLDIAQVALLDLDLDKAWTAGTTTGSVVVADDRFFGFEHPMAETRIDGAHALQFVRRVLPLRAHVPVDYSAVFGAAPPGQLRRGFTAYLENERATPFRTFLHYNSWYDIGYFTPYSEQEAVHVIDTYGRKLVKERGVKMDSFLFDDGWDDHRHLWQFNEHFPHGFTPVREAAERVGAEPGVWLSPWGGYGPPRQERLAAAKAGGFEVDDQGLALSGPKYYALFHDATMGLLKDYGINQFKLDGTGSPDKVTPGSAFDSDFAAAIALIGDLRQVKPDLFVNLTTGTWPSPFWLRTADSIWRGGEDHEFAGVGSNRQRWITYRDADTYGGIVRLGPLYPLNSLMLHGIVYARSARGLNVDPSGDFRSEVRSYFASGTGLQEMYVSPDLLTERNWDDLATAARWARDRAATLRDSHWIGGDPARLQVYGWASWSPGAAIVALRNPSDQPQDFALDIGAALELPRQEARTWNARPAYEQASPRPFTAGQPASVHLAPFQVLVWELSPVR</sequence>
<gene>
    <name evidence="2" type="ORF">LPC04_19070</name>
</gene>
<organism evidence="2 3">
    <name type="scientific">Scleromatobacter humisilvae</name>
    <dbReference type="NCBI Taxonomy" id="2897159"/>
    <lineage>
        <taxon>Bacteria</taxon>
        <taxon>Pseudomonadati</taxon>
        <taxon>Pseudomonadota</taxon>
        <taxon>Betaproteobacteria</taxon>
        <taxon>Burkholderiales</taxon>
        <taxon>Sphaerotilaceae</taxon>
        <taxon>Scleromatobacter</taxon>
    </lineage>
</organism>
<name>A0A9X1YLT6_9BURK</name>
<dbReference type="SUPFAM" id="SSF51445">
    <property type="entry name" value="(Trans)glycosidases"/>
    <property type="match status" value="1"/>
</dbReference>
<dbReference type="InterPro" id="IPR013785">
    <property type="entry name" value="Aldolase_TIM"/>
</dbReference>
<protein>
    <submittedName>
        <fullName evidence="2">Enterotoxin</fullName>
    </submittedName>
</protein>
<feature type="chain" id="PRO_5040989133" evidence="1">
    <location>
        <begin position="20"/>
        <end position="669"/>
    </location>
</feature>
<dbReference type="AlphaFoldDB" id="A0A9X1YLT6"/>
<dbReference type="EMBL" id="JAJLJH010000006">
    <property type="protein sequence ID" value="MCK9687810.1"/>
    <property type="molecule type" value="Genomic_DNA"/>
</dbReference>
<dbReference type="Gene3D" id="3.20.20.70">
    <property type="entry name" value="Aldolase class I"/>
    <property type="match status" value="1"/>
</dbReference>
<proteinExistence type="predicted"/>
<dbReference type="RefSeq" id="WP_275683857.1">
    <property type="nucleotide sequence ID" value="NZ_JAJLJH010000006.1"/>
</dbReference>
<evidence type="ECO:0000313" key="3">
    <source>
        <dbReference type="Proteomes" id="UP001139353"/>
    </source>
</evidence>
<feature type="signal peptide" evidence="1">
    <location>
        <begin position="1"/>
        <end position="19"/>
    </location>
</feature>
<dbReference type="Proteomes" id="UP001139353">
    <property type="component" value="Unassembled WGS sequence"/>
</dbReference>
<evidence type="ECO:0000313" key="2">
    <source>
        <dbReference type="EMBL" id="MCK9687810.1"/>
    </source>
</evidence>
<dbReference type="InterPro" id="IPR017853">
    <property type="entry name" value="GH"/>
</dbReference>
<evidence type="ECO:0000256" key="1">
    <source>
        <dbReference type="SAM" id="SignalP"/>
    </source>
</evidence>
<keyword evidence="1" id="KW-0732">Signal</keyword>
<comment type="caution">
    <text evidence="2">The sequence shown here is derived from an EMBL/GenBank/DDBJ whole genome shotgun (WGS) entry which is preliminary data.</text>
</comment>
<accession>A0A9X1YLT6</accession>
<reference evidence="2" key="1">
    <citation type="submission" date="2021-11" db="EMBL/GenBank/DDBJ databases">
        <title>BS-T2-15 a new species belonging to the Comamonadaceae family isolated from the soil of a French oak forest.</title>
        <authorList>
            <person name="Mieszkin S."/>
            <person name="Alain K."/>
        </authorList>
    </citation>
    <scope>NUCLEOTIDE SEQUENCE</scope>
    <source>
        <strain evidence="2">BS-T2-15</strain>
    </source>
</reference>
<keyword evidence="3" id="KW-1185">Reference proteome</keyword>